<reference evidence="2 3" key="1">
    <citation type="submission" date="2016-10" db="EMBL/GenBank/DDBJ databases">
        <authorList>
            <person name="de Groot N.N."/>
        </authorList>
    </citation>
    <scope>NUCLEOTIDE SEQUENCE [LARGE SCALE GENOMIC DNA]</scope>
    <source>
        <strain evidence="2 3">AR32</strain>
    </source>
</reference>
<sequence>MRWSRFIFSTALLTCTLQVIAGDSIYVEDVPESKYDKRIHRYQRHWAALIPTEFVIQNAGNMGIASAGIGWDYGKRGQWETDLLLGYIPAHDSSRGKLTMTLKENYIPWSISFTPRSVSVKEKGRWSIEPLTASIYINTVYGHEFWKTQPSRYPDSYYDFMSTKFRLNIAFGQRLSFTIPEKKRRRFNKMTLFYEVSSCDLYIRSKIQDSSVPLKDIIGLSIGLRLQTL</sequence>
<dbReference type="EMBL" id="FNUV01000009">
    <property type="protein sequence ID" value="SEG10718.1"/>
    <property type="molecule type" value="Genomic_DNA"/>
</dbReference>
<accession>A0A1H5XG22</accession>
<feature type="chain" id="PRO_5009289396" description="Outer membrane protein beta-barrel domain-containing protein" evidence="1">
    <location>
        <begin position="22"/>
        <end position="229"/>
    </location>
</feature>
<proteinExistence type="predicted"/>
<dbReference type="AlphaFoldDB" id="A0A1H5XG22"/>
<evidence type="ECO:0000256" key="1">
    <source>
        <dbReference type="SAM" id="SignalP"/>
    </source>
</evidence>
<gene>
    <name evidence="2" type="ORF">SAMN05216354_2795</name>
</gene>
<organism evidence="2 3">
    <name type="scientific">Xylanibacter ruminicola</name>
    <name type="common">Prevotella ruminicola</name>
    <dbReference type="NCBI Taxonomy" id="839"/>
    <lineage>
        <taxon>Bacteria</taxon>
        <taxon>Pseudomonadati</taxon>
        <taxon>Bacteroidota</taxon>
        <taxon>Bacteroidia</taxon>
        <taxon>Bacteroidales</taxon>
        <taxon>Prevotellaceae</taxon>
        <taxon>Xylanibacter</taxon>
    </lineage>
</organism>
<dbReference type="Proteomes" id="UP000236735">
    <property type="component" value="Unassembled WGS sequence"/>
</dbReference>
<feature type="signal peptide" evidence="1">
    <location>
        <begin position="1"/>
        <end position="21"/>
    </location>
</feature>
<evidence type="ECO:0008006" key="4">
    <source>
        <dbReference type="Google" id="ProtNLM"/>
    </source>
</evidence>
<name>A0A1H5XG22_XYLRU</name>
<evidence type="ECO:0000313" key="2">
    <source>
        <dbReference type="EMBL" id="SEG10718.1"/>
    </source>
</evidence>
<evidence type="ECO:0000313" key="3">
    <source>
        <dbReference type="Proteomes" id="UP000236735"/>
    </source>
</evidence>
<keyword evidence="1" id="KW-0732">Signal</keyword>
<protein>
    <recommendedName>
        <fullName evidence="4">Outer membrane protein beta-barrel domain-containing protein</fullName>
    </recommendedName>
</protein>